<dbReference type="Pfam" id="PF13620">
    <property type="entry name" value="CarboxypepD_reg"/>
    <property type="match status" value="1"/>
</dbReference>
<feature type="chain" id="PRO_5045510899" description="Carboxypeptidase regulatory-like domain-containing protein" evidence="1">
    <location>
        <begin position="23"/>
        <end position="143"/>
    </location>
</feature>
<name>A0ABP8JJ94_9BACT</name>
<dbReference type="Proteomes" id="UP001500454">
    <property type="component" value="Unassembled WGS sequence"/>
</dbReference>
<evidence type="ECO:0000313" key="3">
    <source>
        <dbReference type="Proteomes" id="UP001500454"/>
    </source>
</evidence>
<evidence type="ECO:0000256" key="1">
    <source>
        <dbReference type="SAM" id="SignalP"/>
    </source>
</evidence>
<keyword evidence="1" id="KW-0732">Signal</keyword>
<dbReference type="Gene3D" id="2.60.40.1120">
    <property type="entry name" value="Carboxypeptidase-like, regulatory domain"/>
    <property type="match status" value="1"/>
</dbReference>
<reference evidence="3" key="1">
    <citation type="journal article" date="2019" name="Int. J. Syst. Evol. Microbiol.">
        <title>The Global Catalogue of Microorganisms (GCM) 10K type strain sequencing project: providing services to taxonomists for standard genome sequencing and annotation.</title>
        <authorList>
            <consortium name="The Broad Institute Genomics Platform"/>
            <consortium name="The Broad Institute Genome Sequencing Center for Infectious Disease"/>
            <person name="Wu L."/>
            <person name="Ma J."/>
        </authorList>
    </citation>
    <scope>NUCLEOTIDE SEQUENCE [LARGE SCALE GENOMIC DNA]</scope>
    <source>
        <strain evidence="3">JCM 17924</strain>
    </source>
</reference>
<protein>
    <recommendedName>
        <fullName evidence="4">Carboxypeptidase regulatory-like domain-containing protein</fullName>
    </recommendedName>
</protein>
<accession>A0ABP8JJ94</accession>
<dbReference type="SUPFAM" id="SSF49464">
    <property type="entry name" value="Carboxypeptidase regulatory domain-like"/>
    <property type="match status" value="1"/>
</dbReference>
<sequence>MRSTAFYLLCLGFGLAPACSWAQNSAQVAVAQPNRAAAPAVLGCNSITGRVTDENGKPLAGATVMLRGSHDAASTNGEGRFLVPVKTALAAGSVLEIGSVGYASRELQLSSCQEQEVSLLLLPGTKLKSDGRVKKTSSTGKIR</sequence>
<evidence type="ECO:0008006" key="4">
    <source>
        <dbReference type="Google" id="ProtNLM"/>
    </source>
</evidence>
<gene>
    <name evidence="2" type="ORF">GCM10023186_40840</name>
</gene>
<evidence type="ECO:0000313" key="2">
    <source>
        <dbReference type="EMBL" id="GAA4391482.1"/>
    </source>
</evidence>
<dbReference type="RefSeq" id="WP_345227232.1">
    <property type="nucleotide sequence ID" value="NZ_BAABHA010000015.1"/>
</dbReference>
<comment type="caution">
    <text evidence="2">The sequence shown here is derived from an EMBL/GenBank/DDBJ whole genome shotgun (WGS) entry which is preliminary data.</text>
</comment>
<dbReference type="EMBL" id="BAABHA010000015">
    <property type="protein sequence ID" value="GAA4391482.1"/>
    <property type="molecule type" value="Genomic_DNA"/>
</dbReference>
<proteinExistence type="predicted"/>
<organism evidence="2 3">
    <name type="scientific">Hymenobacter koreensis</name>
    <dbReference type="NCBI Taxonomy" id="1084523"/>
    <lineage>
        <taxon>Bacteria</taxon>
        <taxon>Pseudomonadati</taxon>
        <taxon>Bacteroidota</taxon>
        <taxon>Cytophagia</taxon>
        <taxon>Cytophagales</taxon>
        <taxon>Hymenobacteraceae</taxon>
        <taxon>Hymenobacter</taxon>
    </lineage>
</organism>
<keyword evidence="3" id="KW-1185">Reference proteome</keyword>
<feature type="signal peptide" evidence="1">
    <location>
        <begin position="1"/>
        <end position="22"/>
    </location>
</feature>
<dbReference type="InterPro" id="IPR008969">
    <property type="entry name" value="CarboxyPept-like_regulatory"/>
</dbReference>